<dbReference type="EMBL" id="LR796430">
    <property type="protein sequence ID" value="CAB4144041.1"/>
    <property type="molecule type" value="Genomic_DNA"/>
</dbReference>
<accession>A0A6J5MCY8</accession>
<reference evidence="1" key="1">
    <citation type="submission" date="2020-04" db="EMBL/GenBank/DDBJ databases">
        <authorList>
            <person name="Chiriac C."/>
            <person name="Salcher M."/>
            <person name="Ghai R."/>
            <person name="Kavagutti S V."/>
        </authorList>
    </citation>
    <scope>NUCLEOTIDE SEQUENCE</scope>
</reference>
<evidence type="ECO:0000313" key="1">
    <source>
        <dbReference type="EMBL" id="CAB4144041.1"/>
    </source>
</evidence>
<protein>
    <submittedName>
        <fullName evidence="1">Uncharacterized protein</fullName>
    </submittedName>
</protein>
<name>A0A6J5MCY8_9CAUD</name>
<sequence>MSKTITIEKLLSALPRTQSYVLKGEHALKGETIVVRALSAEGYTTWLATQDPADSRTILLSYGIAEPVIGPAEAERLASLDAALVVELSNAVLAFNGFGAALTDPAAEAAEGDDSFRDGATA</sequence>
<gene>
    <name evidence="2" type="ORF">UFOVP1189_31</name>
    <name evidence="1" type="ORF">UFOVP464_16</name>
</gene>
<evidence type="ECO:0000313" key="2">
    <source>
        <dbReference type="EMBL" id="CAB4189264.1"/>
    </source>
</evidence>
<dbReference type="EMBL" id="LR797138">
    <property type="protein sequence ID" value="CAB4189264.1"/>
    <property type="molecule type" value="Genomic_DNA"/>
</dbReference>
<proteinExistence type="predicted"/>
<organism evidence="1">
    <name type="scientific">uncultured Caudovirales phage</name>
    <dbReference type="NCBI Taxonomy" id="2100421"/>
    <lineage>
        <taxon>Viruses</taxon>
        <taxon>Duplodnaviria</taxon>
        <taxon>Heunggongvirae</taxon>
        <taxon>Uroviricota</taxon>
        <taxon>Caudoviricetes</taxon>
        <taxon>Peduoviridae</taxon>
        <taxon>Maltschvirus</taxon>
        <taxon>Maltschvirus maltsch</taxon>
    </lineage>
</organism>